<dbReference type="PROSITE" id="PS00108">
    <property type="entry name" value="PROTEIN_KINASE_ST"/>
    <property type="match status" value="1"/>
</dbReference>
<dbReference type="PANTHER" id="PTHR44329:SF288">
    <property type="entry name" value="MITOGEN-ACTIVATED PROTEIN KINASE KINASE KINASE 20"/>
    <property type="match status" value="1"/>
</dbReference>
<dbReference type="InterPro" id="IPR008271">
    <property type="entry name" value="Ser/Thr_kinase_AS"/>
</dbReference>
<dbReference type="PROSITE" id="PS00107">
    <property type="entry name" value="PROTEIN_KINASE_ATP"/>
    <property type="match status" value="1"/>
</dbReference>
<dbReference type="EMBL" id="JALJOQ010000009">
    <property type="protein sequence ID" value="KAK9812044.1"/>
    <property type="molecule type" value="Genomic_DNA"/>
</dbReference>
<dbReference type="InterPro" id="IPR001245">
    <property type="entry name" value="Ser-Thr/Tyr_kinase_cat_dom"/>
</dbReference>
<dbReference type="SUPFAM" id="SSF56112">
    <property type="entry name" value="Protein kinase-like (PK-like)"/>
    <property type="match status" value="1"/>
</dbReference>
<dbReference type="InterPro" id="IPR011009">
    <property type="entry name" value="Kinase-like_dom_sf"/>
</dbReference>
<evidence type="ECO:0000259" key="9">
    <source>
        <dbReference type="PROSITE" id="PS50011"/>
    </source>
</evidence>
<sequence>MLKAIVAGTGGVVGGVVGAALIALAGFLFAQRYQTKARVAEASHGMDIKLSNTSFKEVEGGSDWPDGGFLGPQIAQGNTLSALLLGDHVGSLANSQSSADIPSGPLPPSRGLGSPMSGIDSTEWYIDPTSLTVCRHPDGTPWKLGQGGFGSVYKALQDNVRFVAVKISEKGTDRRQDEAFWQEVEIIANCRDRNILQFYGAAVHGPEVLLVTEYCERGDLYHAIGAQTGEHIDGELCWHRRGQGIALDIARGLFSLHSQRIVHFDVKSPNVLLTREYLAKIADVGLAHPLASRSRLIQPNTMKGTWAWQAPETITGADVTTAADIWSFGVIMWELMTGEQPRRGAYRTPRVPEEGPVAAVKLIDACMQKDSALRPTATQLITKLEKMQQH</sequence>
<dbReference type="InterPro" id="IPR051681">
    <property type="entry name" value="Ser/Thr_Kinases-Pseudokinases"/>
</dbReference>
<comment type="similarity">
    <text evidence="7">Belongs to the protein kinase superfamily.</text>
</comment>
<keyword evidence="8" id="KW-0812">Transmembrane</keyword>
<dbReference type="Proteomes" id="UP001465755">
    <property type="component" value="Unassembled WGS sequence"/>
</dbReference>
<dbReference type="Gene3D" id="1.10.510.10">
    <property type="entry name" value="Transferase(Phosphotransferase) domain 1"/>
    <property type="match status" value="1"/>
</dbReference>
<feature type="domain" description="Protein kinase" evidence="9">
    <location>
        <begin position="138"/>
        <end position="390"/>
    </location>
</feature>
<keyword evidence="1 7" id="KW-0723">Serine/threonine-protein kinase</keyword>
<dbReference type="InterPro" id="IPR000719">
    <property type="entry name" value="Prot_kinase_dom"/>
</dbReference>
<keyword evidence="11" id="KW-1185">Reference proteome</keyword>
<evidence type="ECO:0000256" key="6">
    <source>
        <dbReference type="PROSITE-ProRule" id="PRU10141"/>
    </source>
</evidence>
<feature type="transmembrane region" description="Helical" evidence="8">
    <location>
        <begin position="6"/>
        <end position="30"/>
    </location>
</feature>
<feature type="binding site" evidence="6">
    <location>
        <position position="166"/>
    </location>
    <ligand>
        <name>ATP</name>
        <dbReference type="ChEBI" id="CHEBI:30616"/>
    </ligand>
</feature>
<dbReference type="PROSITE" id="PS50011">
    <property type="entry name" value="PROTEIN_KINASE_DOM"/>
    <property type="match status" value="1"/>
</dbReference>
<evidence type="ECO:0000256" key="3">
    <source>
        <dbReference type="ARBA" id="ARBA00022741"/>
    </source>
</evidence>
<organism evidence="10 11">
    <name type="scientific">Symbiochloris irregularis</name>
    <dbReference type="NCBI Taxonomy" id="706552"/>
    <lineage>
        <taxon>Eukaryota</taxon>
        <taxon>Viridiplantae</taxon>
        <taxon>Chlorophyta</taxon>
        <taxon>core chlorophytes</taxon>
        <taxon>Trebouxiophyceae</taxon>
        <taxon>Trebouxiales</taxon>
        <taxon>Trebouxiaceae</taxon>
        <taxon>Symbiochloris</taxon>
    </lineage>
</organism>
<evidence type="ECO:0000313" key="11">
    <source>
        <dbReference type="Proteomes" id="UP001465755"/>
    </source>
</evidence>
<evidence type="ECO:0000313" key="10">
    <source>
        <dbReference type="EMBL" id="KAK9812044.1"/>
    </source>
</evidence>
<gene>
    <name evidence="10" type="ORF">WJX73_000926</name>
</gene>
<dbReference type="SMART" id="SM00220">
    <property type="entry name" value="S_TKc"/>
    <property type="match status" value="1"/>
</dbReference>
<evidence type="ECO:0000256" key="7">
    <source>
        <dbReference type="RuleBase" id="RU000304"/>
    </source>
</evidence>
<comment type="caution">
    <text evidence="10">The sequence shown here is derived from an EMBL/GenBank/DDBJ whole genome shotgun (WGS) entry which is preliminary data.</text>
</comment>
<evidence type="ECO:0000256" key="4">
    <source>
        <dbReference type="ARBA" id="ARBA00022777"/>
    </source>
</evidence>
<evidence type="ECO:0000256" key="5">
    <source>
        <dbReference type="ARBA" id="ARBA00022840"/>
    </source>
</evidence>
<evidence type="ECO:0000256" key="8">
    <source>
        <dbReference type="SAM" id="Phobius"/>
    </source>
</evidence>
<keyword evidence="4" id="KW-0418">Kinase</keyword>
<keyword evidence="8" id="KW-1133">Transmembrane helix</keyword>
<evidence type="ECO:0000256" key="2">
    <source>
        <dbReference type="ARBA" id="ARBA00022679"/>
    </source>
</evidence>
<reference evidence="10 11" key="1">
    <citation type="journal article" date="2024" name="Nat. Commun.">
        <title>Phylogenomics reveals the evolutionary origins of lichenization in chlorophyte algae.</title>
        <authorList>
            <person name="Puginier C."/>
            <person name="Libourel C."/>
            <person name="Otte J."/>
            <person name="Skaloud P."/>
            <person name="Haon M."/>
            <person name="Grisel S."/>
            <person name="Petersen M."/>
            <person name="Berrin J.G."/>
            <person name="Delaux P.M."/>
            <person name="Dal Grande F."/>
            <person name="Keller J."/>
        </authorList>
    </citation>
    <scope>NUCLEOTIDE SEQUENCE [LARGE SCALE GENOMIC DNA]</scope>
    <source>
        <strain evidence="10 11">SAG 2036</strain>
    </source>
</reference>
<evidence type="ECO:0000256" key="1">
    <source>
        <dbReference type="ARBA" id="ARBA00022527"/>
    </source>
</evidence>
<dbReference type="GO" id="GO:0005524">
    <property type="term" value="F:ATP binding"/>
    <property type="evidence" value="ECO:0007669"/>
    <property type="project" value="UniProtKB-UniRule"/>
</dbReference>
<accession>A0AAW1PV76</accession>
<dbReference type="InterPro" id="IPR017441">
    <property type="entry name" value="Protein_kinase_ATP_BS"/>
</dbReference>
<dbReference type="AlphaFoldDB" id="A0AAW1PV76"/>
<keyword evidence="8" id="KW-0472">Membrane</keyword>
<dbReference type="Pfam" id="PF07714">
    <property type="entry name" value="PK_Tyr_Ser-Thr"/>
    <property type="match status" value="1"/>
</dbReference>
<protein>
    <recommendedName>
        <fullName evidence="9">Protein kinase domain-containing protein</fullName>
    </recommendedName>
</protein>
<dbReference type="PANTHER" id="PTHR44329">
    <property type="entry name" value="SERINE/THREONINE-PROTEIN KINASE TNNI3K-RELATED"/>
    <property type="match status" value="1"/>
</dbReference>
<proteinExistence type="inferred from homology"/>
<keyword evidence="2" id="KW-0808">Transferase</keyword>
<dbReference type="GO" id="GO:0004674">
    <property type="term" value="F:protein serine/threonine kinase activity"/>
    <property type="evidence" value="ECO:0007669"/>
    <property type="project" value="UniProtKB-KW"/>
</dbReference>
<name>A0AAW1PV76_9CHLO</name>
<keyword evidence="5 6" id="KW-0067">ATP-binding</keyword>
<keyword evidence="3 6" id="KW-0547">Nucleotide-binding</keyword>